<keyword evidence="1" id="KW-0812">Transmembrane</keyword>
<feature type="transmembrane region" description="Helical" evidence="1">
    <location>
        <begin position="28"/>
        <end position="46"/>
    </location>
</feature>
<keyword evidence="3" id="KW-1185">Reference proteome</keyword>
<sequence length="127" mass="14272">MVLALASAVVLSPLYVKRRNDETKWSSGFVLPMVLAGLVIAIRTTSSSMSVRRGSRASFHSISRSILGAENWELILGTRWSLSDAYACAFMARLCSRIFLEIGERKPAFSFNLCLIFWFRLLANHIK</sequence>
<dbReference type="AlphaFoldDB" id="A0AAD6K4E7"/>
<keyword evidence="1" id="KW-1133">Transmembrane helix</keyword>
<evidence type="ECO:0000313" key="2">
    <source>
        <dbReference type="EMBL" id="KAJ6415830.1"/>
    </source>
</evidence>
<dbReference type="EMBL" id="JAPFFJ010000012">
    <property type="protein sequence ID" value="KAJ6415830.1"/>
    <property type="molecule type" value="Genomic_DNA"/>
</dbReference>
<accession>A0AAD6K4E7</accession>
<gene>
    <name evidence="2" type="ORF">OIU84_004594</name>
</gene>
<keyword evidence="1" id="KW-0472">Membrane</keyword>
<protein>
    <submittedName>
        <fullName evidence="2">Uncharacterized protein</fullName>
    </submittedName>
</protein>
<comment type="caution">
    <text evidence="2">The sequence shown here is derived from an EMBL/GenBank/DDBJ whole genome shotgun (WGS) entry which is preliminary data.</text>
</comment>
<name>A0AAD6K4E7_9ROSI</name>
<proteinExistence type="predicted"/>
<evidence type="ECO:0000313" key="3">
    <source>
        <dbReference type="Proteomes" id="UP001162972"/>
    </source>
</evidence>
<reference evidence="2 3" key="1">
    <citation type="journal article" date="2023" name="Int. J. Mol. Sci.">
        <title>De Novo Assembly and Annotation of 11 Diverse Shrub Willow (Salix) Genomes Reveals Novel Gene Organization in Sex-Linked Regions.</title>
        <authorList>
            <person name="Hyden B."/>
            <person name="Feng K."/>
            <person name="Yates T.B."/>
            <person name="Jawdy S."/>
            <person name="Cereghino C."/>
            <person name="Smart L.B."/>
            <person name="Muchero W."/>
        </authorList>
    </citation>
    <scope>NUCLEOTIDE SEQUENCE [LARGE SCALE GENOMIC DNA]</scope>
    <source>
        <tissue evidence="2">Shoot tip</tissue>
    </source>
</reference>
<evidence type="ECO:0000256" key="1">
    <source>
        <dbReference type="SAM" id="Phobius"/>
    </source>
</evidence>
<dbReference type="Proteomes" id="UP001162972">
    <property type="component" value="Chromosome 3"/>
</dbReference>
<organism evidence="2 3">
    <name type="scientific">Salix udensis</name>
    <dbReference type="NCBI Taxonomy" id="889485"/>
    <lineage>
        <taxon>Eukaryota</taxon>
        <taxon>Viridiplantae</taxon>
        <taxon>Streptophyta</taxon>
        <taxon>Embryophyta</taxon>
        <taxon>Tracheophyta</taxon>
        <taxon>Spermatophyta</taxon>
        <taxon>Magnoliopsida</taxon>
        <taxon>eudicotyledons</taxon>
        <taxon>Gunneridae</taxon>
        <taxon>Pentapetalae</taxon>
        <taxon>rosids</taxon>
        <taxon>fabids</taxon>
        <taxon>Malpighiales</taxon>
        <taxon>Salicaceae</taxon>
        <taxon>Saliceae</taxon>
        <taxon>Salix</taxon>
    </lineage>
</organism>